<dbReference type="PRINTS" id="PR00038">
    <property type="entry name" value="HTHLUXR"/>
</dbReference>
<keyword evidence="3" id="KW-0804">Transcription</keyword>
<dbReference type="SMART" id="SM00421">
    <property type="entry name" value="HTH_LUXR"/>
    <property type="match status" value="1"/>
</dbReference>
<dbReference type="EMBL" id="JBHSMD010000001">
    <property type="protein sequence ID" value="MFC5492380.1"/>
    <property type="molecule type" value="Genomic_DNA"/>
</dbReference>
<comment type="caution">
    <text evidence="6">The sequence shown here is derived from an EMBL/GenBank/DDBJ whole genome shotgun (WGS) entry which is preliminary data.</text>
</comment>
<dbReference type="InterPro" id="IPR016032">
    <property type="entry name" value="Sig_transdc_resp-reg_C-effctor"/>
</dbReference>
<reference evidence="7" key="1">
    <citation type="journal article" date="2019" name="Int. J. Syst. Evol. Microbiol.">
        <title>The Global Catalogue of Microorganisms (GCM) 10K type strain sequencing project: providing services to taxonomists for standard genome sequencing and annotation.</title>
        <authorList>
            <consortium name="The Broad Institute Genomics Platform"/>
            <consortium name="The Broad Institute Genome Sequencing Center for Infectious Disease"/>
            <person name="Wu L."/>
            <person name="Ma J."/>
        </authorList>
    </citation>
    <scope>NUCLEOTIDE SEQUENCE [LARGE SCALE GENOMIC DNA]</scope>
    <source>
        <strain evidence="7">KACC 13778</strain>
    </source>
</reference>
<dbReference type="CDD" id="cd06170">
    <property type="entry name" value="LuxR_C_like"/>
    <property type="match status" value="1"/>
</dbReference>
<gene>
    <name evidence="6" type="ORF">ACFPKY_04685</name>
</gene>
<evidence type="ECO:0000256" key="2">
    <source>
        <dbReference type="ARBA" id="ARBA00023125"/>
    </source>
</evidence>
<evidence type="ECO:0000259" key="5">
    <source>
        <dbReference type="PROSITE" id="PS50043"/>
    </source>
</evidence>
<feature type="region of interest" description="Disordered" evidence="4">
    <location>
        <begin position="781"/>
        <end position="803"/>
    </location>
</feature>
<name>A0ABW0MVM6_9ACTN</name>
<dbReference type="InterPro" id="IPR027417">
    <property type="entry name" value="P-loop_NTPase"/>
</dbReference>
<dbReference type="InterPro" id="IPR036388">
    <property type="entry name" value="WH-like_DNA-bd_sf"/>
</dbReference>
<dbReference type="SUPFAM" id="SSF46894">
    <property type="entry name" value="C-terminal effector domain of the bipartite response regulators"/>
    <property type="match status" value="1"/>
</dbReference>
<dbReference type="PANTHER" id="PTHR44688">
    <property type="entry name" value="DNA-BINDING TRANSCRIPTIONAL ACTIVATOR DEVR_DOSR"/>
    <property type="match status" value="1"/>
</dbReference>
<evidence type="ECO:0000313" key="7">
    <source>
        <dbReference type="Proteomes" id="UP001595956"/>
    </source>
</evidence>
<dbReference type="Proteomes" id="UP001595956">
    <property type="component" value="Unassembled WGS sequence"/>
</dbReference>
<dbReference type="PANTHER" id="PTHR44688:SF16">
    <property type="entry name" value="DNA-BINDING TRANSCRIPTIONAL ACTIVATOR DEVR_DOSR"/>
    <property type="match status" value="1"/>
</dbReference>
<dbReference type="InterPro" id="IPR000792">
    <property type="entry name" value="Tscrpt_reg_LuxR_C"/>
</dbReference>
<keyword evidence="2" id="KW-0238">DNA-binding</keyword>
<evidence type="ECO:0000256" key="1">
    <source>
        <dbReference type="ARBA" id="ARBA00023015"/>
    </source>
</evidence>
<evidence type="ECO:0000256" key="4">
    <source>
        <dbReference type="SAM" id="MobiDB-lite"/>
    </source>
</evidence>
<evidence type="ECO:0000313" key="6">
    <source>
        <dbReference type="EMBL" id="MFC5492380.1"/>
    </source>
</evidence>
<dbReference type="Pfam" id="PF25873">
    <property type="entry name" value="WHD_MalT"/>
    <property type="match status" value="1"/>
</dbReference>
<keyword evidence="1" id="KW-0805">Transcription regulation</keyword>
<dbReference type="Gene3D" id="3.40.50.300">
    <property type="entry name" value="P-loop containing nucleotide triphosphate hydrolases"/>
    <property type="match status" value="1"/>
</dbReference>
<keyword evidence="7" id="KW-1185">Reference proteome</keyword>
<sequence length="866" mass="92397">MDESVHRSTDAPGPPLLHVARPRLDTFFDAVPQTPVSVVVAPAGTGKTAAAAAWAEQMACAGRPVTWLRGNQADGFADDLSGHLASSAVLVIDDAHLLGSDAVAPLAAVLTEDAASVRVLLLSRREVEFLPVAATLAGQVRGLPHAELDFTDAEATELVRAHHPQAAPEEVTSVLCQSRGWAAALVFGARSLQAHGAGADPRSALAATRQPLLDYLQREVLDALPADLDRVLVATCQEPELTADEAALLSGVPRAGELLDLAAGTGLLVTARRAGPDGEVCWVRHPLLLDLLRRRTSPGGPDWTHAIEAHHRATAEYVDRRDAERAVHHARFTGDLDLQLRVLREFSVDLLTRRRTQVVADALAAIPVDIRSRHQELLVLHAAVLRSQSRIDAAKTATDRALAADARSLAGGRHRDVDAELAALELWQARFGWRAAGPALDRARGVLGCRHDGEVSAHELAGIAPLRAAWLTLELASFETWLGELGLAAIHVQDVAMYSGQVDLPILERAVLSNRAMIEMLTEAYQTARATAVQSLAVGRAVGAEGDMSAARAHVVVGWSSLQALRLADAESALRDFAATPREQLDPLLLVYGRLLRACVLTSHGDVEEARRLLAGRGEVPELLPRQLQRVEGLVQLLTQVAMGDLAGLEVVVHDFRAANLTAEAVLSEALVVGLGGDERRAVRMLDALLREPATMAVTVAVGAAVARIAFLDRIGSVSSTEAALGLVPDLLSRATPQRMLWMLTIGSMISPGFVDLVATHAETPGCHPFAAEAAAALRDHPRPYPDLTPHRPSSPGSTADEPALLTPREQEVLGQLALGGGNAELARSLFVSENTVKTHLASIYRKLGVDRRVDALRVARSRDLL</sequence>
<dbReference type="InterPro" id="IPR059106">
    <property type="entry name" value="WHD_MalT"/>
</dbReference>
<evidence type="ECO:0000256" key="3">
    <source>
        <dbReference type="ARBA" id="ARBA00023163"/>
    </source>
</evidence>
<organism evidence="6 7">
    <name type="scientific">Nocardioides caricicola</name>
    <dbReference type="NCBI Taxonomy" id="634770"/>
    <lineage>
        <taxon>Bacteria</taxon>
        <taxon>Bacillati</taxon>
        <taxon>Actinomycetota</taxon>
        <taxon>Actinomycetes</taxon>
        <taxon>Propionibacteriales</taxon>
        <taxon>Nocardioidaceae</taxon>
        <taxon>Nocardioides</taxon>
    </lineage>
</organism>
<dbReference type="Gene3D" id="1.10.10.10">
    <property type="entry name" value="Winged helix-like DNA-binding domain superfamily/Winged helix DNA-binding domain"/>
    <property type="match status" value="1"/>
</dbReference>
<accession>A0ABW0MVM6</accession>
<dbReference type="RefSeq" id="WP_345176389.1">
    <property type="nucleotide sequence ID" value="NZ_BAABFQ010000006.1"/>
</dbReference>
<dbReference type="Pfam" id="PF00196">
    <property type="entry name" value="GerE"/>
    <property type="match status" value="1"/>
</dbReference>
<proteinExistence type="predicted"/>
<dbReference type="PROSITE" id="PS50043">
    <property type="entry name" value="HTH_LUXR_2"/>
    <property type="match status" value="1"/>
</dbReference>
<protein>
    <submittedName>
        <fullName evidence="6">LuxR C-terminal-related transcriptional regulator</fullName>
    </submittedName>
</protein>
<feature type="domain" description="HTH luxR-type" evidence="5">
    <location>
        <begin position="799"/>
        <end position="864"/>
    </location>
</feature>
<dbReference type="SUPFAM" id="SSF52540">
    <property type="entry name" value="P-loop containing nucleoside triphosphate hydrolases"/>
    <property type="match status" value="1"/>
</dbReference>